<dbReference type="PANTHER" id="PTHR37019:SF2">
    <property type="entry name" value="EXPERA DOMAIN-CONTAINING PROTEIN"/>
    <property type="match status" value="1"/>
</dbReference>
<feature type="transmembrane region" description="Helical" evidence="1">
    <location>
        <begin position="12"/>
        <end position="33"/>
    </location>
</feature>
<dbReference type="Pfam" id="PF24803">
    <property type="entry name" value="DUF7704"/>
    <property type="match status" value="1"/>
</dbReference>
<gene>
    <name evidence="3" type="ORF">V5O48_010974</name>
</gene>
<dbReference type="PANTHER" id="PTHR37019">
    <property type="entry name" value="CHROMOSOME 1, WHOLE GENOME SHOTGUN SEQUENCE"/>
    <property type="match status" value="1"/>
</dbReference>
<feature type="transmembrane region" description="Helical" evidence="1">
    <location>
        <begin position="63"/>
        <end position="82"/>
    </location>
</feature>
<accession>A0ABR3F7E4</accession>
<evidence type="ECO:0000259" key="2">
    <source>
        <dbReference type="Pfam" id="PF24803"/>
    </source>
</evidence>
<comment type="caution">
    <text evidence="3">The sequence shown here is derived from an EMBL/GenBank/DDBJ whole genome shotgun (WGS) entry which is preliminary data.</text>
</comment>
<keyword evidence="1" id="KW-0472">Membrane</keyword>
<dbReference type="Proteomes" id="UP001465976">
    <property type="component" value="Unassembled WGS sequence"/>
</dbReference>
<feature type="transmembrane region" description="Helical" evidence="1">
    <location>
        <begin position="103"/>
        <end position="121"/>
    </location>
</feature>
<keyword evidence="4" id="KW-1185">Reference proteome</keyword>
<protein>
    <recommendedName>
        <fullName evidence="2">DUF7704 domain-containing protein</fullName>
    </recommendedName>
</protein>
<reference evidence="3 4" key="1">
    <citation type="submission" date="2024-02" db="EMBL/GenBank/DDBJ databases">
        <title>A draft genome for the cacao thread blight pathogen Marasmius crinis-equi.</title>
        <authorList>
            <person name="Cohen S.P."/>
            <person name="Baruah I.K."/>
            <person name="Amoako-Attah I."/>
            <person name="Bukari Y."/>
            <person name="Meinhardt L.W."/>
            <person name="Bailey B.A."/>
        </authorList>
    </citation>
    <scope>NUCLEOTIDE SEQUENCE [LARGE SCALE GENOMIC DNA]</scope>
    <source>
        <strain evidence="3 4">GH-76</strain>
    </source>
</reference>
<proteinExistence type="predicted"/>
<name>A0ABR3F7E4_9AGAR</name>
<keyword evidence="1" id="KW-1133">Transmembrane helix</keyword>
<dbReference type="EMBL" id="JBAHYK010000843">
    <property type="protein sequence ID" value="KAL0570989.1"/>
    <property type="molecule type" value="Genomic_DNA"/>
</dbReference>
<feature type="domain" description="DUF7704" evidence="2">
    <location>
        <begin position="6"/>
        <end position="159"/>
    </location>
</feature>
<dbReference type="InterPro" id="IPR056121">
    <property type="entry name" value="DUF7704"/>
</dbReference>
<keyword evidence="1" id="KW-0812">Transmembrane</keyword>
<evidence type="ECO:0000313" key="3">
    <source>
        <dbReference type="EMBL" id="KAL0570989.1"/>
    </source>
</evidence>
<evidence type="ECO:0000313" key="4">
    <source>
        <dbReference type="Proteomes" id="UP001465976"/>
    </source>
</evidence>
<feature type="transmembrane region" description="Helical" evidence="1">
    <location>
        <begin position="141"/>
        <end position="159"/>
    </location>
</feature>
<organism evidence="3 4">
    <name type="scientific">Marasmius crinis-equi</name>
    <dbReference type="NCBI Taxonomy" id="585013"/>
    <lineage>
        <taxon>Eukaryota</taxon>
        <taxon>Fungi</taxon>
        <taxon>Dikarya</taxon>
        <taxon>Basidiomycota</taxon>
        <taxon>Agaricomycotina</taxon>
        <taxon>Agaricomycetes</taxon>
        <taxon>Agaricomycetidae</taxon>
        <taxon>Agaricales</taxon>
        <taxon>Marasmiineae</taxon>
        <taxon>Marasmiaceae</taxon>
        <taxon>Marasmius</taxon>
    </lineage>
</organism>
<evidence type="ECO:0000256" key="1">
    <source>
        <dbReference type="SAM" id="Phobius"/>
    </source>
</evidence>
<sequence length="178" mass="19877">MSDFPALPGFYKLLFLYLEPASTTIPGLMILFYPGATWFHHQLIPSSAEPLPKGFLDDRTNMAVWQLAGCYFLLGMISSFVFRAARSALKNDVRTQEQVVGSLLIPLAIADVIHISSSFIGLPQDLRFNVPEWNGTTHGNITITTFLFLVRTAWFLGIGRQRYYFGQPSTGAVAKKTK</sequence>